<dbReference type="Pfam" id="PF00672">
    <property type="entry name" value="HAMP"/>
    <property type="match status" value="1"/>
</dbReference>
<evidence type="ECO:0000256" key="11">
    <source>
        <dbReference type="SAM" id="MobiDB-lite"/>
    </source>
</evidence>
<comment type="subcellular location">
    <subcellularLocation>
        <location evidence="2">Cell membrane</location>
    </subcellularLocation>
</comment>
<protein>
    <recommendedName>
        <fullName evidence="3">histidine kinase</fullName>
        <ecNumber evidence="3">2.7.13.3</ecNumber>
    </recommendedName>
</protein>
<dbReference type="EC" id="2.7.13.3" evidence="3"/>
<keyword evidence="6 12" id="KW-0812">Transmembrane</keyword>
<dbReference type="CDD" id="cd00082">
    <property type="entry name" value="HisKA"/>
    <property type="match status" value="1"/>
</dbReference>
<dbReference type="SUPFAM" id="SSF55874">
    <property type="entry name" value="ATPase domain of HSP90 chaperone/DNA topoisomerase II/histidine kinase"/>
    <property type="match status" value="1"/>
</dbReference>
<comment type="catalytic activity">
    <reaction evidence="1">
        <text>ATP + protein L-histidine = ADP + protein N-phospho-L-histidine.</text>
        <dbReference type="EC" id="2.7.13.3"/>
    </reaction>
</comment>
<dbReference type="InterPro" id="IPR003594">
    <property type="entry name" value="HATPase_dom"/>
</dbReference>
<dbReference type="AlphaFoldDB" id="A0A7M2XUU2"/>
<dbReference type="InterPro" id="IPR005467">
    <property type="entry name" value="His_kinase_dom"/>
</dbReference>
<dbReference type="PANTHER" id="PTHR45436">
    <property type="entry name" value="SENSOR HISTIDINE KINASE YKOH"/>
    <property type="match status" value="1"/>
</dbReference>
<dbReference type="InterPro" id="IPR036890">
    <property type="entry name" value="HATPase_C_sf"/>
</dbReference>
<dbReference type="Proteomes" id="UP000593818">
    <property type="component" value="Chromosome"/>
</dbReference>
<keyword evidence="7 15" id="KW-0418">Kinase</keyword>
<feature type="region of interest" description="Disordered" evidence="11">
    <location>
        <begin position="503"/>
        <end position="532"/>
    </location>
</feature>
<dbReference type="Pfam" id="PF02518">
    <property type="entry name" value="HATPase_c"/>
    <property type="match status" value="1"/>
</dbReference>
<dbReference type="InterPro" id="IPR036097">
    <property type="entry name" value="HisK_dim/P_sf"/>
</dbReference>
<dbReference type="SUPFAM" id="SSF158472">
    <property type="entry name" value="HAMP domain-like"/>
    <property type="match status" value="1"/>
</dbReference>
<evidence type="ECO:0000259" key="13">
    <source>
        <dbReference type="PROSITE" id="PS50109"/>
    </source>
</evidence>
<dbReference type="SMART" id="SM00304">
    <property type="entry name" value="HAMP"/>
    <property type="match status" value="1"/>
</dbReference>
<dbReference type="PANTHER" id="PTHR45436:SF5">
    <property type="entry name" value="SENSOR HISTIDINE KINASE TRCS"/>
    <property type="match status" value="1"/>
</dbReference>
<dbReference type="EMBL" id="CP063450">
    <property type="protein sequence ID" value="QOW00732.1"/>
    <property type="molecule type" value="Genomic_DNA"/>
</dbReference>
<dbReference type="Gene3D" id="6.10.340.10">
    <property type="match status" value="1"/>
</dbReference>
<dbReference type="Pfam" id="PF00512">
    <property type="entry name" value="HisKA"/>
    <property type="match status" value="1"/>
</dbReference>
<evidence type="ECO:0000256" key="6">
    <source>
        <dbReference type="ARBA" id="ARBA00022692"/>
    </source>
</evidence>
<evidence type="ECO:0000256" key="7">
    <source>
        <dbReference type="ARBA" id="ARBA00022777"/>
    </source>
</evidence>
<dbReference type="InterPro" id="IPR003661">
    <property type="entry name" value="HisK_dim/P_dom"/>
</dbReference>
<evidence type="ECO:0000313" key="16">
    <source>
        <dbReference type="Proteomes" id="UP000593818"/>
    </source>
</evidence>
<evidence type="ECO:0000256" key="5">
    <source>
        <dbReference type="ARBA" id="ARBA00022679"/>
    </source>
</evidence>
<keyword evidence="9" id="KW-0902">Two-component regulatory system</keyword>
<organism evidence="15 16">
    <name type="scientific">Rhodococcus pyridinivorans</name>
    <dbReference type="NCBI Taxonomy" id="103816"/>
    <lineage>
        <taxon>Bacteria</taxon>
        <taxon>Bacillati</taxon>
        <taxon>Actinomycetota</taxon>
        <taxon>Actinomycetes</taxon>
        <taxon>Mycobacteriales</taxon>
        <taxon>Nocardiaceae</taxon>
        <taxon>Rhodococcus</taxon>
    </lineage>
</organism>
<evidence type="ECO:0000256" key="2">
    <source>
        <dbReference type="ARBA" id="ARBA00004236"/>
    </source>
</evidence>
<dbReference type="InterPro" id="IPR003660">
    <property type="entry name" value="HAMP_dom"/>
</dbReference>
<dbReference type="Gene3D" id="3.30.565.10">
    <property type="entry name" value="Histidine kinase-like ATPase, C-terminal domain"/>
    <property type="match status" value="1"/>
</dbReference>
<dbReference type="FunFam" id="1.10.287.130:FF:000001">
    <property type="entry name" value="Two-component sensor histidine kinase"/>
    <property type="match status" value="1"/>
</dbReference>
<evidence type="ECO:0000256" key="4">
    <source>
        <dbReference type="ARBA" id="ARBA00022553"/>
    </source>
</evidence>
<dbReference type="SMART" id="SM00388">
    <property type="entry name" value="HisKA"/>
    <property type="match status" value="1"/>
</dbReference>
<evidence type="ECO:0000256" key="8">
    <source>
        <dbReference type="ARBA" id="ARBA00022989"/>
    </source>
</evidence>
<keyword evidence="10 12" id="KW-0472">Membrane</keyword>
<evidence type="ECO:0000256" key="12">
    <source>
        <dbReference type="SAM" id="Phobius"/>
    </source>
</evidence>
<dbReference type="SUPFAM" id="SSF47384">
    <property type="entry name" value="Homodimeric domain of signal transducing histidine kinase"/>
    <property type="match status" value="1"/>
</dbReference>
<dbReference type="InterPro" id="IPR004358">
    <property type="entry name" value="Sig_transdc_His_kin-like_C"/>
</dbReference>
<evidence type="ECO:0000256" key="1">
    <source>
        <dbReference type="ARBA" id="ARBA00000085"/>
    </source>
</evidence>
<dbReference type="GO" id="GO:0005886">
    <property type="term" value="C:plasma membrane"/>
    <property type="evidence" value="ECO:0007669"/>
    <property type="project" value="UniProtKB-SubCell"/>
</dbReference>
<evidence type="ECO:0000256" key="3">
    <source>
        <dbReference type="ARBA" id="ARBA00012438"/>
    </source>
</evidence>
<evidence type="ECO:0000256" key="9">
    <source>
        <dbReference type="ARBA" id="ARBA00023012"/>
    </source>
</evidence>
<dbReference type="PRINTS" id="PR00344">
    <property type="entry name" value="BCTRLSENSOR"/>
</dbReference>
<dbReference type="GO" id="GO:0000155">
    <property type="term" value="F:phosphorelay sensor kinase activity"/>
    <property type="evidence" value="ECO:0007669"/>
    <property type="project" value="InterPro"/>
</dbReference>
<dbReference type="RefSeq" id="WP_193903678.1">
    <property type="nucleotide sequence ID" value="NZ_CP063450.1"/>
</dbReference>
<keyword evidence="5" id="KW-0808">Transferase</keyword>
<dbReference type="Gene3D" id="1.10.287.130">
    <property type="match status" value="1"/>
</dbReference>
<dbReference type="PROSITE" id="PS50109">
    <property type="entry name" value="HIS_KIN"/>
    <property type="match status" value="1"/>
</dbReference>
<feature type="domain" description="HAMP" evidence="14">
    <location>
        <begin position="222"/>
        <end position="274"/>
    </location>
</feature>
<gene>
    <name evidence="15" type="ORF">INP59_10700</name>
</gene>
<reference evidence="15 16" key="1">
    <citation type="submission" date="2020-10" db="EMBL/GenBank/DDBJ databases">
        <title>Whole genome sequence of oil-degrading bacteria Rhodococcus pyridinivorans strain 5Ap.</title>
        <authorList>
            <person name="Akhremchuk A.E."/>
            <person name="Valentovich L.N."/>
            <person name="Charniauskaya M.I."/>
            <person name="Bukliarevich H.A."/>
            <person name="Titok M.A."/>
        </authorList>
    </citation>
    <scope>NUCLEOTIDE SEQUENCE [LARGE SCALE GENOMIC DNA]</scope>
    <source>
        <strain evidence="15 16">5Ap</strain>
    </source>
</reference>
<dbReference type="PROSITE" id="PS50885">
    <property type="entry name" value="HAMP"/>
    <property type="match status" value="1"/>
</dbReference>
<sequence length="532" mass="57337">MTTESGKPAGTERTGHLRIPHPGRGSALPARWRILSWILLTTAVALVAVVVTARVLLLNHVDRDANADITQEIDEFRAFAAEGVDPTTTFPFTSVERMLEVYLNRQHTSEGEVIVGVVDGSLLFDRRIAVDRPDLPANLTEDGVMFERILNAPTGSGVHEVDGGQVRWARADVTSGDDRGALIVAVFTAEQRAKVADTARTIGLVAIGGLGLTAIIGWLVAGQILAPIRQVREVAAAIGEKDLTSRVPVHGRDDIAALAQTFNSMLDRLEQAYTTQQQFVDDAGHELRTPITVIRGHLELMDLGHADDATREETIRLVEDELDRMARIVTDLLVLAKAERPDFVQRRPVDVTDLMLDVEAKAQMLGTRDWQLMEIAEGMADIDAQRVTQAVLQYATNAVTHTHPGDVIQLGSVFVEHDGTEHLRIWVRDTGPGVAPDDAARIFERFRRGRTVPGDRHGPAAERGGAGLGLAIVRAIADAHHGSAWVESAVGHGATFGIDLPLRDPAGTTGTTGTTGTAGSPGTAETRRTASQ</sequence>
<evidence type="ECO:0000259" key="14">
    <source>
        <dbReference type="PROSITE" id="PS50885"/>
    </source>
</evidence>
<keyword evidence="8 12" id="KW-1133">Transmembrane helix</keyword>
<feature type="compositionally biased region" description="Low complexity" evidence="11">
    <location>
        <begin position="506"/>
        <end position="524"/>
    </location>
</feature>
<keyword evidence="4" id="KW-0597">Phosphoprotein</keyword>
<keyword evidence="16" id="KW-1185">Reference proteome</keyword>
<feature type="region of interest" description="Disordered" evidence="11">
    <location>
        <begin position="1"/>
        <end position="22"/>
    </location>
</feature>
<dbReference type="SMART" id="SM00387">
    <property type="entry name" value="HATPase_c"/>
    <property type="match status" value="1"/>
</dbReference>
<dbReference type="InterPro" id="IPR050428">
    <property type="entry name" value="TCS_sensor_his_kinase"/>
</dbReference>
<dbReference type="CDD" id="cd06225">
    <property type="entry name" value="HAMP"/>
    <property type="match status" value="1"/>
</dbReference>
<feature type="domain" description="Histidine kinase" evidence="13">
    <location>
        <begin position="282"/>
        <end position="504"/>
    </location>
</feature>
<feature type="transmembrane region" description="Helical" evidence="12">
    <location>
        <begin position="34"/>
        <end position="57"/>
    </location>
</feature>
<accession>A0A7M2XUU2</accession>
<feature type="transmembrane region" description="Helical" evidence="12">
    <location>
        <begin position="201"/>
        <end position="221"/>
    </location>
</feature>
<evidence type="ECO:0000256" key="10">
    <source>
        <dbReference type="ARBA" id="ARBA00023136"/>
    </source>
</evidence>
<dbReference type="CDD" id="cd00075">
    <property type="entry name" value="HATPase"/>
    <property type="match status" value="1"/>
</dbReference>
<name>A0A7M2XUU2_9NOCA</name>
<proteinExistence type="predicted"/>
<evidence type="ECO:0000313" key="15">
    <source>
        <dbReference type="EMBL" id="QOW00732.1"/>
    </source>
</evidence>